<name>A0A067QAC3_9AGAM</name>
<comment type="similarity">
    <text evidence="3">Belongs to the HTP reductase family.</text>
</comment>
<dbReference type="Pfam" id="PF01872">
    <property type="entry name" value="RibD_C"/>
    <property type="match status" value="1"/>
</dbReference>
<evidence type="ECO:0000313" key="15">
    <source>
        <dbReference type="Proteomes" id="UP000027265"/>
    </source>
</evidence>
<evidence type="ECO:0000256" key="5">
    <source>
        <dbReference type="ARBA" id="ARBA00015035"/>
    </source>
</evidence>
<accession>A0A067QAC3</accession>
<dbReference type="Proteomes" id="UP000027265">
    <property type="component" value="Unassembled WGS sequence"/>
</dbReference>
<dbReference type="PANTHER" id="PTHR38011">
    <property type="entry name" value="DIHYDROFOLATE REDUCTASE FAMILY PROTEIN (AFU_ORTHOLOGUE AFUA_8G06820)"/>
    <property type="match status" value="1"/>
</dbReference>
<comment type="pathway">
    <text evidence="2">Cofactor biosynthesis; riboflavin biosynthesis.</text>
</comment>
<dbReference type="GO" id="GO:0008703">
    <property type="term" value="F:5-amino-6-(5-phosphoribosylamino)uracil reductase activity"/>
    <property type="evidence" value="ECO:0007669"/>
    <property type="project" value="InterPro"/>
</dbReference>
<comment type="catalytic activity">
    <reaction evidence="12">
        <text>2,5-diamino-6-(1-D-ribitylamino)pyrimidin-4(3H)-one 5'-phosphate + NADP(+) = 2,5-diamino-6-(1-D-ribosylamino)pyrimidin-4(3H)-one 5'-phosphate + NADPH + H(+)</text>
        <dbReference type="Rhea" id="RHEA:27278"/>
        <dbReference type="ChEBI" id="CHEBI:15378"/>
        <dbReference type="ChEBI" id="CHEBI:57783"/>
        <dbReference type="ChEBI" id="CHEBI:58349"/>
        <dbReference type="ChEBI" id="CHEBI:58890"/>
        <dbReference type="ChEBI" id="CHEBI:59545"/>
        <dbReference type="EC" id="1.1.1.302"/>
    </reaction>
</comment>
<comment type="catalytic activity">
    <reaction evidence="11">
        <text>2,5-diamino-6-(1-D-ribitylamino)pyrimidin-4(3H)-one 5'-phosphate + NAD(+) = 2,5-diamino-6-(1-D-ribosylamino)pyrimidin-4(3H)-one 5'-phosphate + NADH + H(+)</text>
        <dbReference type="Rhea" id="RHEA:27274"/>
        <dbReference type="ChEBI" id="CHEBI:15378"/>
        <dbReference type="ChEBI" id="CHEBI:57540"/>
        <dbReference type="ChEBI" id="CHEBI:57945"/>
        <dbReference type="ChEBI" id="CHEBI:58890"/>
        <dbReference type="ChEBI" id="CHEBI:59545"/>
        <dbReference type="EC" id="1.1.1.302"/>
    </reaction>
</comment>
<keyword evidence="6" id="KW-0686">Riboflavin biosynthesis</keyword>
<dbReference type="SUPFAM" id="SSF53597">
    <property type="entry name" value="Dihydrofolate reductase-like"/>
    <property type="match status" value="1"/>
</dbReference>
<dbReference type="EMBL" id="KL197710">
    <property type="protein sequence ID" value="KDQ63130.1"/>
    <property type="molecule type" value="Genomic_DNA"/>
</dbReference>
<organism evidence="14 15">
    <name type="scientific">Jaapia argillacea MUCL 33604</name>
    <dbReference type="NCBI Taxonomy" id="933084"/>
    <lineage>
        <taxon>Eukaryota</taxon>
        <taxon>Fungi</taxon>
        <taxon>Dikarya</taxon>
        <taxon>Basidiomycota</taxon>
        <taxon>Agaricomycotina</taxon>
        <taxon>Agaricomycetes</taxon>
        <taxon>Agaricomycetidae</taxon>
        <taxon>Jaapiales</taxon>
        <taxon>Jaapiaceae</taxon>
        <taxon>Jaapia</taxon>
    </lineage>
</organism>
<dbReference type="FunCoup" id="A0A067QAC3">
    <property type="interactions" value="112"/>
</dbReference>
<evidence type="ECO:0000256" key="4">
    <source>
        <dbReference type="ARBA" id="ARBA00012851"/>
    </source>
</evidence>
<evidence type="ECO:0000256" key="2">
    <source>
        <dbReference type="ARBA" id="ARBA00005104"/>
    </source>
</evidence>
<dbReference type="InterPro" id="IPR024072">
    <property type="entry name" value="DHFR-like_dom_sf"/>
</dbReference>
<dbReference type="OrthoDB" id="5432at2759"/>
<proteinExistence type="inferred from homology"/>
<evidence type="ECO:0000259" key="13">
    <source>
        <dbReference type="Pfam" id="PF01872"/>
    </source>
</evidence>
<dbReference type="InParanoid" id="A0A067QAC3"/>
<protein>
    <recommendedName>
        <fullName evidence="5">2,5-diamino-6-ribosylamino-4(3H)-pyrimidinone 5'-phosphate reductase</fullName>
        <ecNumber evidence="4">1.1.1.302</ecNumber>
    </recommendedName>
    <alternativeName>
        <fullName evidence="10">2,5-diamino-6-(5-phospho-D-ribosylamino)pyrimidin-4(3H)-one reductase</fullName>
    </alternativeName>
    <alternativeName>
        <fullName evidence="9">2,5-diamino-6-ribitylamino-4(3H)-pyrimidinone 5'-phosphate synthase</fullName>
    </alternativeName>
</protein>
<evidence type="ECO:0000256" key="3">
    <source>
        <dbReference type="ARBA" id="ARBA00009723"/>
    </source>
</evidence>
<evidence type="ECO:0000256" key="12">
    <source>
        <dbReference type="ARBA" id="ARBA00049020"/>
    </source>
</evidence>
<dbReference type="STRING" id="933084.A0A067QAC3"/>
<dbReference type="AlphaFoldDB" id="A0A067QAC3"/>
<evidence type="ECO:0000256" key="11">
    <source>
        <dbReference type="ARBA" id="ARBA00047550"/>
    </source>
</evidence>
<evidence type="ECO:0000256" key="6">
    <source>
        <dbReference type="ARBA" id="ARBA00022619"/>
    </source>
</evidence>
<dbReference type="Gene3D" id="3.40.430.10">
    <property type="entry name" value="Dihydrofolate Reductase, subunit A"/>
    <property type="match status" value="1"/>
</dbReference>
<feature type="domain" description="Bacterial bifunctional deaminase-reductase C-terminal" evidence="13">
    <location>
        <begin position="2"/>
        <end position="138"/>
    </location>
</feature>
<evidence type="ECO:0000256" key="8">
    <source>
        <dbReference type="ARBA" id="ARBA00023002"/>
    </source>
</evidence>
<comment type="function">
    <text evidence="1">Catalyzes an early step in riboflavin biosynthesis, the NADPH-dependent reduction of the ribose side chain of 2,5-diamino-6-ribosylamino-4(3H)-pyrimidinone 5'-phosphate, yielding 2,5-diamino-6-ribitylamino-4(3H)-pyrimidinone 5'-phosphate.</text>
</comment>
<dbReference type="EC" id="1.1.1.302" evidence="4"/>
<dbReference type="HOGENOM" id="CLU_036590_6_0_1"/>
<dbReference type="InterPro" id="IPR050765">
    <property type="entry name" value="Riboflavin_Biosynth_HTPR"/>
</dbReference>
<gene>
    <name evidence="14" type="ORF">JAAARDRAFT_29131</name>
</gene>
<keyword evidence="7" id="KW-0521">NADP</keyword>
<evidence type="ECO:0000256" key="1">
    <source>
        <dbReference type="ARBA" id="ARBA00003555"/>
    </source>
</evidence>
<evidence type="ECO:0000256" key="10">
    <source>
        <dbReference type="ARBA" id="ARBA00031630"/>
    </source>
</evidence>
<dbReference type="InterPro" id="IPR002734">
    <property type="entry name" value="RibDG_C"/>
</dbReference>
<dbReference type="GO" id="GO:0009231">
    <property type="term" value="P:riboflavin biosynthetic process"/>
    <property type="evidence" value="ECO:0007669"/>
    <property type="project" value="UniProtKB-KW"/>
</dbReference>
<dbReference type="PANTHER" id="PTHR38011:SF7">
    <property type="entry name" value="2,5-DIAMINO-6-RIBOSYLAMINO-4(3H)-PYRIMIDINONE 5'-PHOSPHATE REDUCTASE"/>
    <property type="match status" value="1"/>
</dbReference>
<evidence type="ECO:0000256" key="7">
    <source>
        <dbReference type="ARBA" id="ARBA00022857"/>
    </source>
</evidence>
<keyword evidence="8" id="KW-0560">Oxidoreductase</keyword>
<evidence type="ECO:0000313" key="14">
    <source>
        <dbReference type="EMBL" id="KDQ63130.1"/>
    </source>
</evidence>
<keyword evidence="15" id="KW-1185">Reference proteome</keyword>
<sequence>MHDGIMVGIGTALNDDPQLNTRHLPTSETPYHIPRPIILDSSLRLSPHCKVLKNFAAGTGRRPWIMCSLDQLHCHHSESGPGRADRKKALQEAGARVIEVSGSDGLLSITDVLRQLRNLGIHSLMVEGGARVIGSFLSEVSSSCVTDPATAQPYRDEGRGVVDMLVVTVAPTFVGDDGIGYGIDMSGNQVPSIEHVRTEVIGRDAVFAVRPKTGLVATT</sequence>
<reference evidence="15" key="1">
    <citation type="journal article" date="2014" name="Proc. Natl. Acad. Sci. U.S.A.">
        <title>Extensive sampling of basidiomycete genomes demonstrates inadequacy of the white-rot/brown-rot paradigm for wood decay fungi.</title>
        <authorList>
            <person name="Riley R."/>
            <person name="Salamov A.A."/>
            <person name="Brown D.W."/>
            <person name="Nagy L.G."/>
            <person name="Floudas D."/>
            <person name="Held B.W."/>
            <person name="Levasseur A."/>
            <person name="Lombard V."/>
            <person name="Morin E."/>
            <person name="Otillar R."/>
            <person name="Lindquist E.A."/>
            <person name="Sun H."/>
            <person name="LaButti K.M."/>
            <person name="Schmutz J."/>
            <person name="Jabbour D."/>
            <person name="Luo H."/>
            <person name="Baker S.E."/>
            <person name="Pisabarro A.G."/>
            <person name="Walton J.D."/>
            <person name="Blanchette R.A."/>
            <person name="Henrissat B."/>
            <person name="Martin F."/>
            <person name="Cullen D."/>
            <person name="Hibbett D.S."/>
            <person name="Grigoriev I.V."/>
        </authorList>
    </citation>
    <scope>NUCLEOTIDE SEQUENCE [LARGE SCALE GENOMIC DNA]</scope>
    <source>
        <strain evidence="15">MUCL 33604</strain>
    </source>
</reference>
<evidence type="ECO:0000256" key="9">
    <source>
        <dbReference type="ARBA" id="ARBA00030073"/>
    </source>
</evidence>